<dbReference type="SUPFAM" id="SSF46894">
    <property type="entry name" value="C-terminal effector domain of the bipartite response regulators"/>
    <property type="match status" value="1"/>
</dbReference>
<evidence type="ECO:0000256" key="4">
    <source>
        <dbReference type="ARBA" id="ARBA00023125"/>
    </source>
</evidence>
<dbReference type="CDD" id="cd15831">
    <property type="entry name" value="BTAD"/>
    <property type="match status" value="1"/>
</dbReference>
<dbReference type="GO" id="GO:0006355">
    <property type="term" value="P:regulation of DNA-templated transcription"/>
    <property type="evidence" value="ECO:0007669"/>
    <property type="project" value="InterPro"/>
</dbReference>
<gene>
    <name evidence="8" type="ORF">F0L17_08115</name>
</gene>
<evidence type="ECO:0000313" key="8">
    <source>
        <dbReference type="EMBL" id="MTE19093.1"/>
    </source>
</evidence>
<keyword evidence="3" id="KW-0805">Transcription regulation</keyword>
<dbReference type="GO" id="GO:0003677">
    <property type="term" value="F:DNA binding"/>
    <property type="evidence" value="ECO:0007669"/>
    <property type="project" value="UniProtKB-UniRule"/>
</dbReference>
<dbReference type="SMART" id="SM00862">
    <property type="entry name" value="Trans_reg_C"/>
    <property type="match status" value="1"/>
</dbReference>
<dbReference type="InterPro" id="IPR016032">
    <property type="entry name" value="Sig_transdc_resp-reg_C-effctor"/>
</dbReference>
<evidence type="ECO:0000256" key="3">
    <source>
        <dbReference type="ARBA" id="ARBA00023015"/>
    </source>
</evidence>
<dbReference type="PROSITE" id="PS51755">
    <property type="entry name" value="OMPR_PHOB"/>
    <property type="match status" value="1"/>
</dbReference>
<comment type="similarity">
    <text evidence="1">Belongs to the AfsR/DnrI/RedD regulatory family.</text>
</comment>
<dbReference type="InterPro" id="IPR036388">
    <property type="entry name" value="WH-like_DNA-bd_sf"/>
</dbReference>
<dbReference type="InterPro" id="IPR011990">
    <property type="entry name" value="TPR-like_helical_dom_sf"/>
</dbReference>
<protein>
    <submittedName>
        <fullName evidence="8">Transcriptional regulator</fullName>
    </submittedName>
</protein>
<dbReference type="AlphaFoldDB" id="A0A6G2BAK5"/>
<feature type="domain" description="OmpR/PhoB-type" evidence="7">
    <location>
        <begin position="4"/>
        <end position="104"/>
    </location>
</feature>
<dbReference type="GO" id="GO:0000160">
    <property type="term" value="P:phosphorelay signal transduction system"/>
    <property type="evidence" value="ECO:0007669"/>
    <property type="project" value="UniProtKB-KW"/>
</dbReference>
<dbReference type="InterPro" id="IPR005158">
    <property type="entry name" value="BTAD"/>
</dbReference>
<dbReference type="PANTHER" id="PTHR35807:SF1">
    <property type="entry name" value="TRANSCRIPTIONAL REGULATOR REDD"/>
    <property type="match status" value="1"/>
</dbReference>
<dbReference type="PANTHER" id="PTHR35807">
    <property type="entry name" value="TRANSCRIPTIONAL REGULATOR REDD-RELATED"/>
    <property type="match status" value="1"/>
</dbReference>
<sequence>MEGWGEFVGGHLSFRLLGPLVVHGTNGEVKLSGNRQHILLTMLLLEIDRVIEAPRLIQAIWGESPPATARSQIRICVSSLRRQFAAGGVAATIETHKTGYRLRAPAEETDLHLFGDLLARTRAQARVTDRESTVRMFREALGLWRGPIGAGLDSPLLESIALKYHEDRYSALEDCFELELELGNHRKILGELARHVAEHPFRETLAAQLMLALFRSGRTADALALFRKTRRMFCDELGIEPGERLRSIERFILGDATAGPLSNVPAPASHHRSGNPEAAFPALPPQDRIALLEKEIALLREESLRSAWSRS</sequence>
<dbReference type="Gene3D" id="1.10.10.10">
    <property type="entry name" value="Winged helix-like DNA-binding domain superfamily/Winged helix DNA-binding domain"/>
    <property type="match status" value="1"/>
</dbReference>
<evidence type="ECO:0000256" key="2">
    <source>
        <dbReference type="ARBA" id="ARBA00023012"/>
    </source>
</evidence>
<dbReference type="Gene3D" id="1.25.40.10">
    <property type="entry name" value="Tetratricopeptide repeat domain"/>
    <property type="match status" value="1"/>
</dbReference>
<name>A0A6G2BAK5_9ACTN</name>
<feature type="DNA-binding region" description="OmpR/PhoB-type" evidence="6">
    <location>
        <begin position="4"/>
        <end position="104"/>
    </location>
</feature>
<dbReference type="OrthoDB" id="4336084at2"/>
<evidence type="ECO:0000313" key="9">
    <source>
        <dbReference type="Proteomes" id="UP000473014"/>
    </source>
</evidence>
<dbReference type="InterPro" id="IPR001867">
    <property type="entry name" value="OmpR/PhoB-type_DNA-bd"/>
</dbReference>
<evidence type="ECO:0000256" key="5">
    <source>
        <dbReference type="ARBA" id="ARBA00023163"/>
    </source>
</evidence>
<dbReference type="Pfam" id="PF03704">
    <property type="entry name" value="BTAD"/>
    <property type="match status" value="1"/>
</dbReference>
<evidence type="ECO:0000256" key="6">
    <source>
        <dbReference type="PROSITE-ProRule" id="PRU01091"/>
    </source>
</evidence>
<proteinExistence type="inferred from homology"/>
<dbReference type="SMART" id="SM01043">
    <property type="entry name" value="BTAD"/>
    <property type="match status" value="1"/>
</dbReference>
<dbReference type="Pfam" id="PF00486">
    <property type="entry name" value="Trans_reg_C"/>
    <property type="match status" value="1"/>
</dbReference>
<keyword evidence="4 6" id="KW-0238">DNA-binding</keyword>
<dbReference type="SUPFAM" id="SSF48452">
    <property type="entry name" value="TPR-like"/>
    <property type="match status" value="1"/>
</dbReference>
<keyword evidence="5" id="KW-0804">Transcription</keyword>
<evidence type="ECO:0000259" key="7">
    <source>
        <dbReference type="PROSITE" id="PS51755"/>
    </source>
</evidence>
<comment type="caution">
    <text evidence="8">The sequence shown here is derived from an EMBL/GenBank/DDBJ whole genome shotgun (WGS) entry which is preliminary data.</text>
</comment>
<accession>A0A6G2BAK5</accession>
<dbReference type="Proteomes" id="UP000473014">
    <property type="component" value="Unassembled WGS sequence"/>
</dbReference>
<keyword evidence="2" id="KW-0902">Two-component regulatory system</keyword>
<evidence type="ECO:0000256" key="1">
    <source>
        <dbReference type="ARBA" id="ARBA00005820"/>
    </source>
</evidence>
<dbReference type="InterPro" id="IPR051677">
    <property type="entry name" value="AfsR-DnrI-RedD_regulator"/>
</dbReference>
<dbReference type="EMBL" id="WIXO01000001">
    <property type="protein sequence ID" value="MTE19093.1"/>
    <property type="molecule type" value="Genomic_DNA"/>
</dbReference>
<reference evidence="8 9" key="1">
    <citation type="submission" date="2019-11" db="EMBL/GenBank/DDBJ databases">
        <authorList>
            <person name="Yuan L."/>
        </authorList>
    </citation>
    <scope>NUCLEOTIDE SEQUENCE [LARGE SCALE GENOMIC DNA]</scope>
    <source>
        <strain evidence="8 9">TRM43335</strain>
    </source>
</reference>
<keyword evidence="9" id="KW-1185">Reference proteome</keyword>
<organism evidence="8 9">
    <name type="scientific">Streptomyces taklimakanensis</name>
    <dbReference type="NCBI Taxonomy" id="2569853"/>
    <lineage>
        <taxon>Bacteria</taxon>
        <taxon>Bacillati</taxon>
        <taxon>Actinomycetota</taxon>
        <taxon>Actinomycetes</taxon>
        <taxon>Kitasatosporales</taxon>
        <taxon>Streptomycetaceae</taxon>
        <taxon>Streptomyces</taxon>
    </lineage>
</organism>